<keyword evidence="5 6" id="KW-0067">ATP-binding</keyword>
<dbReference type="PROSITE" id="PS50975">
    <property type="entry name" value="ATP_GRASP"/>
    <property type="match status" value="1"/>
</dbReference>
<dbReference type="GO" id="GO:0015630">
    <property type="term" value="C:microtubule cytoskeleton"/>
    <property type="evidence" value="ECO:0007669"/>
    <property type="project" value="TreeGrafter"/>
</dbReference>
<keyword evidence="2" id="KW-0963">Cytoplasm</keyword>
<evidence type="ECO:0000256" key="3">
    <source>
        <dbReference type="ARBA" id="ARBA00022598"/>
    </source>
</evidence>
<dbReference type="Gene3D" id="3.30.1490.20">
    <property type="entry name" value="ATP-grasp fold, A domain"/>
    <property type="match status" value="1"/>
</dbReference>
<evidence type="ECO:0000313" key="9">
    <source>
        <dbReference type="EMBL" id="KYN35657.1"/>
    </source>
</evidence>
<evidence type="ECO:0000259" key="8">
    <source>
        <dbReference type="PROSITE" id="PS50975"/>
    </source>
</evidence>
<keyword evidence="4 6" id="KW-0547">Nucleotide-binding</keyword>
<protein>
    <submittedName>
        <fullName evidence="9">Protein monoglycylase TTLL8</fullName>
    </submittedName>
</protein>
<dbReference type="GO" id="GO:0005524">
    <property type="term" value="F:ATP binding"/>
    <property type="evidence" value="ECO:0007669"/>
    <property type="project" value="UniProtKB-UniRule"/>
</dbReference>
<keyword evidence="10" id="KW-1185">Reference proteome</keyword>
<gene>
    <name evidence="9" type="ORF">ALC56_09955</name>
</gene>
<accession>A0A151JTV3</accession>
<evidence type="ECO:0000256" key="7">
    <source>
        <dbReference type="SAM" id="MobiDB-lite"/>
    </source>
</evidence>
<feature type="region of interest" description="Disordered" evidence="7">
    <location>
        <begin position="330"/>
        <end position="349"/>
    </location>
</feature>
<sequence>MEDCRVSKTVLNCRTCVARNDALTGRCILAIRRERIRRPVPAHQQSQSTDQQAFVEDFQLTAGLLKWFVRGTTVAEEILVANSEKRRAIPIARLEFAIQRCEEFVAIATHEDIDGEKGEQPSDEEWNYFLNNHTAALHHKADIDSSSEKSCEKKSFFRNVSLRCGNGIVISHNLKDIMHKVEQKPKNYYIVQKYFDPWGHKGEPYYNLIYLKMTEAIVLIMLTAQNHMERRRCSFELYGADFMLAEDMSVWLIEINTNPRIHPSSSRLTRRLYSDVLESLVKVIMDVPVNACADTGGFSLVYKQDIPDFQPYLGPYLFVAGKSMTLHKQPPELTSEKERRANICGPWSK</sequence>
<dbReference type="InterPro" id="IPR004344">
    <property type="entry name" value="TTL/TTLL_fam"/>
</dbReference>
<dbReference type="Gene3D" id="3.30.470.20">
    <property type="entry name" value="ATP-grasp fold, B domain"/>
    <property type="match status" value="1"/>
</dbReference>
<comment type="subcellular location">
    <subcellularLocation>
        <location evidence="1">Cytoplasm</location>
    </subcellularLocation>
</comment>
<dbReference type="InterPro" id="IPR051437">
    <property type="entry name" value="TTLL_monoglycylase"/>
</dbReference>
<evidence type="ECO:0000256" key="5">
    <source>
        <dbReference type="ARBA" id="ARBA00022840"/>
    </source>
</evidence>
<dbReference type="InterPro" id="IPR011761">
    <property type="entry name" value="ATP-grasp"/>
</dbReference>
<evidence type="ECO:0000256" key="2">
    <source>
        <dbReference type="ARBA" id="ARBA00022490"/>
    </source>
</evidence>
<keyword evidence="3" id="KW-0436">Ligase</keyword>
<evidence type="ECO:0000256" key="1">
    <source>
        <dbReference type="ARBA" id="ARBA00004496"/>
    </source>
</evidence>
<dbReference type="EMBL" id="KQ981799">
    <property type="protein sequence ID" value="KYN35657.1"/>
    <property type="molecule type" value="Genomic_DNA"/>
</dbReference>
<dbReference type="GO" id="GO:0070736">
    <property type="term" value="F:protein-glycine ligase activity, initiating"/>
    <property type="evidence" value="ECO:0007669"/>
    <property type="project" value="TreeGrafter"/>
</dbReference>
<proteinExistence type="predicted"/>
<reference evidence="9 10" key="1">
    <citation type="submission" date="2016-03" db="EMBL/GenBank/DDBJ databases">
        <title>Trachymyrmex septentrionalis WGS genome.</title>
        <authorList>
            <person name="Nygaard S."/>
            <person name="Hu H."/>
            <person name="Boomsma J."/>
            <person name="Zhang G."/>
        </authorList>
    </citation>
    <scope>NUCLEOTIDE SEQUENCE [LARGE SCALE GENOMIC DNA]</scope>
    <source>
        <strain evidence="9">Tsep2-gDNA-1</strain>
        <tissue evidence="9">Whole body</tissue>
    </source>
</reference>
<evidence type="ECO:0000313" key="10">
    <source>
        <dbReference type="Proteomes" id="UP000078541"/>
    </source>
</evidence>
<dbReference type="SUPFAM" id="SSF56059">
    <property type="entry name" value="Glutathione synthetase ATP-binding domain-like"/>
    <property type="match status" value="1"/>
</dbReference>
<feature type="domain" description="ATP-grasp" evidence="8">
    <location>
        <begin position="240"/>
        <end position="285"/>
    </location>
</feature>
<dbReference type="GO" id="GO:0005737">
    <property type="term" value="C:cytoplasm"/>
    <property type="evidence" value="ECO:0007669"/>
    <property type="project" value="UniProtKB-SubCell"/>
</dbReference>
<dbReference type="STRING" id="34720.A0A151JTV3"/>
<dbReference type="Proteomes" id="UP000078541">
    <property type="component" value="Unassembled WGS sequence"/>
</dbReference>
<name>A0A151JTV3_9HYME</name>
<evidence type="ECO:0000256" key="4">
    <source>
        <dbReference type="ARBA" id="ARBA00022741"/>
    </source>
</evidence>
<dbReference type="AlphaFoldDB" id="A0A151JTV3"/>
<dbReference type="Pfam" id="PF03133">
    <property type="entry name" value="TTL"/>
    <property type="match status" value="1"/>
</dbReference>
<dbReference type="GO" id="GO:0046872">
    <property type="term" value="F:metal ion binding"/>
    <property type="evidence" value="ECO:0007669"/>
    <property type="project" value="InterPro"/>
</dbReference>
<dbReference type="PANTHER" id="PTHR45870:SF2">
    <property type="entry name" value="TUBULIN MONOGLYCYLASE TTLL3"/>
    <property type="match status" value="1"/>
</dbReference>
<evidence type="ECO:0000256" key="6">
    <source>
        <dbReference type="PROSITE-ProRule" id="PRU00409"/>
    </source>
</evidence>
<organism evidence="9 10">
    <name type="scientific">Trachymyrmex septentrionalis</name>
    <dbReference type="NCBI Taxonomy" id="34720"/>
    <lineage>
        <taxon>Eukaryota</taxon>
        <taxon>Metazoa</taxon>
        <taxon>Ecdysozoa</taxon>
        <taxon>Arthropoda</taxon>
        <taxon>Hexapoda</taxon>
        <taxon>Insecta</taxon>
        <taxon>Pterygota</taxon>
        <taxon>Neoptera</taxon>
        <taxon>Endopterygota</taxon>
        <taxon>Hymenoptera</taxon>
        <taxon>Apocrita</taxon>
        <taxon>Aculeata</taxon>
        <taxon>Formicoidea</taxon>
        <taxon>Formicidae</taxon>
        <taxon>Myrmicinae</taxon>
        <taxon>Trachymyrmex</taxon>
    </lineage>
</organism>
<dbReference type="InterPro" id="IPR013815">
    <property type="entry name" value="ATP_grasp_subdomain_1"/>
</dbReference>
<dbReference type="PANTHER" id="PTHR45870">
    <property type="entry name" value="TUBULIN MONOGLYCYLASE TTLL3"/>
    <property type="match status" value="1"/>
</dbReference>